<evidence type="ECO:0000256" key="10">
    <source>
        <dbReference type="ARBA" id="ARBA00023136"/>
    </source>
</evidence>
<evidence type="ECO:0000256" key="6">
    <source>
        <dbReference type="ARBA" id="ARBA00022989"/>
    </source>
</evidence>
<keyword evidence="7 12" id="KW-0560">Oxidoreductase</keyword>
<evidence type="ECO:0000313" key="16">
    <source>
        <dbReference type="EMBL" id="KAK3910910.1"/>
    </source>
</evidence>
<keyword evidence="17" id="KW-1185">Reference proteome</keyword>
<evidence type="ECO:0000256" key="8">
    <source>
        <dbReference type="ARBA" id="ARBA00023004"/>
    </source>
</evidence>
<keyword evidence="5" id="KW-0276">Fatty acid metabolism</keyword>
<dbReference type="PANTHER" id="PTHR11351">
    <property type="entry name" value="ACYL-COA DESATURASE"/>
    <property type="match status" value="1"/>
</dbReference>
<dbReference type="CDD" id="cd03505">
    <property type="entry name" value="Delta9-FADS-like"/>
    <property type="match status" value="1"/>
</dbReference>
<accession>A0AAE1L968</accession>
<evidence type="ECO:0000256" key="9">
    <source>
        <dbReference type="ARBA" id="ARBA00023098"/>
    </source>
</evidence>
<feature type="domain" description="Fatty acid desaturase" evidence="15">
    <location>
        <begin position="159"/>
        <end position="366"/>
    </location>
</feature>
<gene>
    <name evidence="16" type="ORF">KUF71_020614</name>
</gene>
<dbReference type="PRINTS" id="PR00075">
    <property type="entry name" value="FACDDSATRASE"/>
</dbReference>
<keyword evidence="3 12" id="KW-0444">Lipid biosynthesis</keyword>
<keyword evidence="8" id="KW-0408">Iron</keyword>
<keyword evidence="11 12" id="KW-0275">Fatty acid biosynthesis</keyword>
<evidence type="ECO:0000256" key="12">
    <source>
        <dbReference type="RuleBase" id="RU000581"/>
    </source>
</evidence>
<feature type="transmembrane region" description="Helical" evidence="14">
    <location>
        <begin position="157"/>
        <end position="180"/>
    </location>
</feature>
<evidence type="ECO:0000256" key="5">
    <source>
        <dbReference type="ARBA" id="ARBA00022832"/>
    </source>
</evidence>
<evidence type="ECO:0000256" key="11">
    <source>
        <dbReference type="ARBA" id="ARBA00023160"/>
    </source>
</evidence>
<protein>
    <submittedName>
        <fullName evidence="16">Acyl-CoA Delta(11) desaturase</fullName>
    </submittedName>
</protein>
<dbReference type="GO" id="GO:0005506">
    <property type="term" value="F:iron ion binding"/>
    <property type="evidence" value="ECO:0007669"/>
    <property type="project" value="TreeGrafter"/>
</dbReference>
<comment type="domain">
    <text evidence="12">The histidine box domains are involved in binding the catalytic metal ions.</text>
</comment>
<comment type="cofactor">
    <cofactor evidence="12">
        <name>Fe(2+)</name>
        <dbReference type="ChEBI" id="CHEBI:29033"/>
    </cofactor>
</comment>
<name>A0AAE1L968_9NEOP</name>
<dbReference type="Pfam" id="PF00487">
    <property type="entry name" value="FA_desaturase"/>
    <property type="match status" value="1"/>
</dbReference>
<evidence type="ECO:0000256" key="1">
    <source>
        <dbReference type="ARBA" id="ARBA00004141"/>
    </source>
</evidence>
<feature type="region of interest" description="Disordered" evidence="13">
    <location>
        <begin position="25"/>
        <end position="62"/>
    </location>
</feature>
<dbReference type="GO" id="GO:0004768">
    <property type="term" value="F:stearoyl-CoA 9-desaturase activity"/>
    <property type="evidence" value="ECO:0007669"/>
    <property type="project" value="TreeGrafter"/>
</dbReference>
<dbReference type="InterPro" id="IPR005804">
    <property type="entry name" value="FA_desaturase_dom"/>
</dbReference>
<dbReference type="InterPro" id="IPR015876">
    <property type="entry name" value="Acyl-CoA_DS"/>
</dbReference>
<dbReference type="Proteomes" id="UP001219518">
    <property type="component" value="Unassembled WGS sequence"/>
</dbReference>
<dbReference type="GO" id="GO:0006636">
    <property type="term" value="P:unsaturated fatty acid biosynthetic process"/>
    <property type="evidence" value="ECO:0007669"/>
    <property type="project" value="TreeGrafter"/>
</dbReference>
<feature type="transmembrane region" description="Helical" evidence="14">
    <location>
        <begin position="278"/>
        <end position="300"/>
    </location>
</feature>
<sequence length="444" mass="49830">MSVAPSPALPCRLPARLQLRVARLSRPGPAPPAPTGLQVAHTSRPGAAGRRRAQPTPSRGGLAPVLPPWLWSRTYDGRCGESQQLAMAPNITTAPTGVLFEDDDMTPTVQNGKSMDVHVPQACDPNHKIRIVWRNVAIFAYMHLAAVYGLYLLVTSAMWTTIAFAIVMYWAGGLGITAGAHRLFAHKAYKANVPLRILLTLFNTIAFQNHVIEWARDHRVHHKYTETDADPHNLNRGVFFAHVGWLLCRKHPDVIAKGKGIDMSDLESDPILAFQKKYYLILMPICCFIVPTMIPMYLWGESFLNSWFVATMFRYVFTLNMTWLVNSAAHKWGNRPYDESIAPSENLGVSIGAMGEGWHNYHHVFPWDYKAAELGNYRGNFTTAFIDFFAKIGWAYDLKTVPAAMVKTRVERTGDGTHEVWGWGDKDMTKEDYNMATIVNKKSS</sequence>
<reference evidence="16" key="1">
    <citation type="submission" date="2021-07" db="EMBL/GenBank/DDBJ databases">
        <authorList>
            <person name="Catto M.A."/>
            <person name="Jacobson A."/>
            <person name="Kennedy G."/>
            <person name="Labadie P."/>
            <person name="Hunt B.G."/>
            <person name="Srinivasan R."/>
        </authorList>
    </citation>
    <scope>NUCLEOTIDE SEQUENCE</scope>
    <source>
        <strain evidence="16">PL_HMW_Pooled</strain>
        <tissue evidence="16">Head</tissue>
    </source>
</reference>
<evidence type="ECO:0000256" key="3">
    <source>
        <dbReference type="ARBA" id="ARBA00022516"/>
    </source>
</evidence>
<comment type="subcellular location">
    <subcellularLocation>
        <location evidence="1">Membrane</location>
        <topology evidence="1">Multi-pass membrane protein</topology>
    </subcellularLocation>
</comment>
<evidence type="ECO:0000313" key="17">
    <source>
        <dbReference type="Proteomes" id="UP001219518"/>
    </source>
</evidence>
<organism evidence="16 17">
    <name type="scientific">Frankliniella fusca</name>
    <dbReference type="NCBI Taxonomy" id="407009"/>
    <lineage>
        <taxon>Eukaryota</taxon>
        <taxon>Metazoa</taxon>
        <taxon>Ecdysozoa</taxon>
        <taxon>Arthropoda</taxon>
        <taxon>Hexapoda</taxon>
        <taxon>Insecta</taxon>
        <taxon>Pterygota</taxon>
        <taxon>Neoptera</taxon>
        <taxon>Paraneoptera</taxon>
        <taxon>Thysanoptera</taxon>
        <taxon>Terebrantia</taxon>
        <taxon>Thripoidea</taxon>
        <taxon>Thripidae</taxon>
        <taxon>Frankliniella</taxon>
    </lineage>
</organism>
<comment type="similarity">
    <text evidence="2 12">Belongs to the fatty acid desaturase type 1 family.</text>
</comment>
<reference evidence="16" key="2">
    <citation type="journal article" date="2023" name="BMC Genomics">
        <title>Pest status, molecular evolution, and epigenetic factors derived from the genome assembly of Frankliniella fusca, a thysanopteran phytovirus vector.</title>
        <authorList>
            <person name="Catto M.A."/>
            <person name="Labadie P.E."/>
            <person name="Jacobson A.L."/>
            <person name="Kennedy G.G."/>
            <person name="Srinivasan R."/>
            <person name="Hunt B.G."/>
        </authorList>
    </citation>
    <scope>NUCLEOTIDE SEQUENCE</scope>
    <source>
        <strain evidence="16">PL_HMW_Pooled</strain>
    </source>
</reference>
<keyword evidence="9" id="KW-0443">Lipid metabolism</keyword>
<evidence type="ECO:0000256" key="4">
    <source>
        <dbReference type="ARBA" id="ARBA00022692"/>
    </source>
</evidence>
<comment type="caution">
    <text evidence="16">The sequence shown here is derived from an EMBL/GenBank/DDBJ whole genome shotgun (WGS) entry which is preliminary data.</text>
</comment>
<proteinExistence type="inferred from homology"/>
<evidence type="ECO:0000259" key="15">
    <source>
        <dbReference type="Pfam" id="PF00487"/>
    </source>
</evidence>
<feature type="transmembrane region" description="Helical" evidence="14">
    <location>
        <begin position="306"/>
        <end position="325"/>
    </location>
</feature>
<dbReference type="AlphaFoldDB" id="A0AAE1L968"/>
<keyword evidence="10 14" id="KW-0472">Membrane</keyword>
<evidence type="ECO:0000256" key="7">
    <source>
        <dbReference type="ARBA" id="ARBA00023002"/>
    </source>
</evidence>
<evidence type="ECO:0000256" key="13">
    <source>
        <dbReference type="SAM" id="MobiDB-lite"/>
    </source>
</evidence>
<evidence type="ECO:0000256" key="2">
    <source>
        <dbReference type="ARBA" id="ARBA00009295"/>
    </source>
</evidence>
<dbReference type="PANTHER" id="PTHR11351:SF31">
    <property type="entry name" value="DESATURASE 1, ISOFORM A-RELATED"/>
    <property type="match status" value="1"/>
</dbReference>
<dbReference type="EMBL" id="JAHWGI010000215">
    <property type="protein sequence ID" value="KAK3910910.1"/>
    <property type="molecule type" value="Genomic_DNA"/>
</dbReference>
<keyword evidence="6 14" id="KW-1133">Transmembrane helix</keyword>
<evidence type="ECO:0000256" key="14">
    <source>
        <dbReference type="SAM" id="Phobius"/>
    </source>
</evidence>
<dbReference type="GO" id="GO:0005789">
    <property type="term" value="C:endoplasmic reticulum membrane"/>
    <property type="evidence" value="ECO:0007669"/>
    <property type="project" value="TreeGrafter"/>
</dbReference>
<keyword evidence="4 12" id="KW-0812">Transmembrane</keyword>
<feature type="transmembrane region" description="Helical" evidence="14">
    <location>
        <begin position="131"/>
        <end position="151"/>
    </location>
</feature>